<evidence type="ECO:0000256" key="1">
    <source>
        <dbReference type="SAM" id="MobiDB-lite"/>
    </source>
</evidence>
<dbReference type="EMBL" id="BOMH01000051">
    <property type="protein sequence ID" value="GID68750.1"/>
    <property type="molecule type" value="Genomic_DNA"/>
</dbReference>
<feature type="signal peptide" evidence="2">
    <location>
        <begin position="1"/>
        <end position="37"/>
    </location>
</feature>
<feature type="region of interest" description="Disordered" evidence="1">
    <location>
        <begin position="35"/>
        <end position="55"/>
    </location>
</feature>
<evidence type="ECO:0000313" key="4">
    <source>
        <dbReference type="Proteomes" id="UP000619479"/>
    </source>
</evidence>
<gene>
    <name evidence="3" type="ORF">Acy02nite_66310</name>
</gene>
<dbReference type="Proteomes" id="UP000619479">
    <property type="component" value="Unassembled WGS sequence"/>
</dbReference>
<feature type="chain" id="PRO_5037634331" description="Legume lectin domain-containing protein" evidence="2">
    <location>
        <begin position="38"/>
        <end position="261"/>
    </location>
</feature>
<dbReference type="InterPro" id="IPR013320">
    <property type="entry name" value="ConA-like_dom_sf"/>
</dbReference>
<dbReference type="InterPro" id="IPR056573">
    <property type="entry name" value="Lectin_L-type_dom"/>
</dbReference>
<dbReference type="PANTHER" id="PTHR32401">
    <property type="entry name" value="CONCANAVALIN A-LIKE LECTIN FAMILY PROTEIN"/>
    <property type="match status" value="1"/>
</dbReference>
<keyword evidence="2" id="KW-0732">Signal</keyword>
<feature type="compositionally biased region" description="Basic and acidic residues" evidence="1">
    <location>
        <begin position="41"/>
        <end position="55"/>
    </location>
</feature>
<evidence type="ECO:0000313" key="3">
    <source>
        <dbReference type="EMBL" id="GID68750.1"/>
    </source>
</evidence>
<evidence type="ECO:0008006" key="5">
    <source>
        <dbReference type="Google" id="ProtNLM"/>
    </source>
</evidence>
<sequence>MEHVVRLSRSSRLARGGLVASAVLSILASAYSTGAAAAPRAPHETHPITDGRGDDLELNGTASMITRKSTGKRVIQVTTGGYKQIGSAWSTERVDLNRSFSTSFKAFLHHNRPSGDGIAFLAQGHGPRALGGWGGGLGYRGIRKSVAIEFDTFQNSADPNSNHLAVVLGGNPDRHHKAVAAPMPLYGKPFRARITYDAGTNRLRVHVQGLYRTAKERLMLDEKVDVAHWAGARGWLGFTGATGDRISHQDVYDWTVDAPKA</sequence>
<dbReference type="Gene3D" id="2.60.120.200">
    <property type="match status" value="1"/>
</dbReference>
<dbReference type="Pfam" id="PF18483">
    <property type="entry name" value="Lectin_L-type_dom"/>
    <property type="match status" value="1"/>
</dbReference>
<reference evidence="3" key="1">
    <citation type="submission" date="2021-01" db="EMBL/GenBank/DDBJ databases">
        <title>Whole genome shotgun sequence of Actinoplanes cyaneus NBRC 14990.</title>
        <authorList>
            <person name="Komaki H."/>
            <person name="Tamura T."/>
        </authorList>
    </citation>
    <scope>NUCLEOTIDE SEQUENCE</scope>
    <source>
        <strain evidence="3">NBRC 14990</strain>
    </source>
</reference>
<organism evidence="3 4">
    <name type="scientific">Actinoplanes cyaneus</name>
    <dbReference type="NCBI Taxonomy" id="52696"/>
    <lineage>
        <taxon>Bacteria</taxon>
        <taxon>Bacillati</taxon>
        <taxon>Actinomycetota</taxon>
        <taxon>Actinomycetes</taxon>
        <taxon>Micromonosporales</taxon>
        <taxon>Micromonosporaceae</taxon>
        <taxon>Actinoplanes</taxon>
    </lineage>
</organism>
<evidence type="ECO:0000256" key="2">
    <source>
        <dbReference type="SAM" id="SignalP"/>
    </source>
</evidence>
<dbReference type="SUPFAM" id="SSF49899">
    <property type="entry name" value="Concanavalin A-like lectins/glucanases"/>
    <property type="match status" value="1"/>
</dbReference>
<dbReference type="PANTHER" id="PTHR32401:SF48">
    <property type="entry name" value="LEGUME LECTIN DOMAIN-CONTAINING PROTEIN"/>
    <property type="match status" value="1"/>
</dbReference>
<dbReference type="CDD" id="cd01951">
    <property type="entry name" value="lectin_L-type"/>
    <property type="match status" value="1"/>
</dbReference>
<protein>
    <recommendedName>
        <fullName evidence="5">Legume lectin domain-containing protein</fullName>
    </recommendedName>
</protein>
<accession>A0A919M3X2</accession>
<proteinExistence type="predicted"/>
<comment type="caution">
    <text evidence="3">The sequence shown here is derived from an EMBL/GenBank/DDBJ whole genome shotgun (WGS) entry which is preliminary data.</text>
</comment>
<keyword evidence="4" id="KW-1185">Reference proteome</keyword>
<name>A0A919M3X2_9ACTN</name>
<dbReference type="InterPro" id="IPR050258">
    <property type="entry name" value="Leguminous_Lectin"/>
</dbReference>
<dbReference type="AlphaFoldDB" id="A0A919M3X2"/>